<dbReference type="GO" id="GO:0015990">
    <property type="term" value="P:electron transport coupled proton transport"/>
    <property type="evidence" value="ECO:0007669"/>
    <property type="project" value="TreeGrafter"/>
</dbReference>
<comment type="subcellular location">
    <subcellularLocation>
        <location evidence="1">Endomembrane system</location>
        <topology evidence="1">Multi-pass membrane protein</topology>
    </subcellularLocation>
    <subcellularLocation>
        <location evidence="5">Membrane</location>
        <topology evidence="5">Multi-pass membrane protein</topology>
    </subcellularLocation>
</comment>
<feature type="transmembrane region" description="Helical" evidence="6">
    <location>
        <begin position="215"/>
        <end position="233"/>
    </location>
</feature>
<dbReference type="GO" id="GO:0003954">
    <property type="term" value="F:NADH dehydrogenase activity"/>
    <property type="evidence" value="ECO:0007669"/>
    <property type="project" value="TreeGrafter"/>
</dbReference>
<dbReference type="GO" id="GO:0016020">
    <property type="term" value="C:membrane"/>
    <property type="evidence" value="ECO:0007669"/>
    <property type="project" value="UniProtKB-SubCell"/>
</dbReference>
<protein>
    <submittedName>
        <fullName evidence="9">NADH-Ubiquinone oxidoreductase (Complex I), chain 5 N-terminus</fullName>
    </submittedName>
</protein>
<feature type="domain" description="NADH:quinone oxidoreductase/Mrp antiporter transmembrane" evidence="7">
    <location>
        <begin position="138"/>
        <end position="357"/>
    </location>
</feature>
<reference evidence="9 10" key="1">
    <citation type="submission" date="2016-10" db="EMBL/GenBank/DDBJ databases">
        <authorList>
            <person name="de Groot N.N."/>
        </authorList>
    </citation>
    <scope>NUCLEOTIDE SEQUENCE [LARGE SCALE GENOMIC DNA]</scope>
    <source>
        <strain evidence="9 10">HLD2</strain>
    </source>
</reference>
<keyword evidence="3 6" id="KW-1133">Transmembrane helix</keyword>
<feature type="transmembrane region" description="Helical" evidence="6">
    <location>
        <begin position="6"/>
        <end position="27"/>
    </location>
</feature>
<feature type="transmembrane region" description="Helical" evidence="6">
    <location>
        <begin position="184"/>
        <end position="203"/>
    </location>
</feature>
<evidence type="ECO:0000256" key="4">
    <source>
        <dbReference type="ARBA" id="ARBA00023136"/>
    </source>
</evidence>
<evidence type="ECO:0000259" key="7">
    <source>
        <dbReference type="Pfam" id="PF00361"/>
    </source>
</evidence>
<dbReference type="InterPro" id="IPR003945">
    <property type="entry name" value="NU5C-like"/>
</dbReference>
<dbReference type="OrthoDB" id="9811798at2"/>
<organism evidence="9 10">
    <name type="scientific">Thiohalomonas denitrificans</name>
    <dbReference type="NCBI Taxonomy" id="415747"/>
    <lineage>
        <taxon>Bacteria</taxon>
        <taxon>Pseudomonadati</taxon>
        <taxon>Pseudomonadota</taxon>
        <taxon>Gammaproteobacteria</taxon>
        <taxon>Thiohalomonadales</taxon>
        <taxon>Thiohalomonadaceae</taxon>
        <taxon>Thiohalomonas</taxon>
    </lineage>
</organism>
<evidence type="ECO:0000259" key="8">
    <source>
        <dbReference type="Pfam" id="PF00662"/>
    </source>
</evidence>
<dbReference type="PANTHER" id="PTHR42829">
    <property type="entry name" value="NADH-UBIQUINONE OXIDOREDUCTASE CHAIN 5"/>
    <property type="match status" value="1"/>
</dbReference>
<evidence type="ECO:0000256" key="6">
    <source>
        <dbReference type="SAM" id="Phobius"/>
    </source>
</evidence>
<dbReference type="InterPro" id="IPR001750">
    <property type="entry name" value="ND/Mrp_TM"/>
</dbReference>
<dbReference type="Pfam" id="PF00662">
    <property type="entry name" value="Proton_antipo_N"/>
    <property type="match status" value="1"/>
</dbReference>
<dbReference type="EMBL" id="FMWD01000013">
    <property type="protein sequence ID" value="SCZ66982.1"/>
    <property type="molecule type" value="Genomic_DNA"/>
</dbReference>
<feature type="transmembrane region" description="Helical" evidence="6">
    <location>
        <begin position="281"/>
        <end position="298"/>
    </location>
</feature>
<evidence type="ECO:0000256" key="3">
    <source>
        <dbReference type="ARBA" id="ARBA00022989"/>
    </source>
</evidence>
<dbReference type="RefSeq" id="WP_092998899.1">
    <property type="nucleotide sequence ID" value="NZ_FMWD01000013.1"/>
</dbReference>
<evidence type="ECO:0000256" key="5">
    <source>
        <dbReference type="RuleBase" id="RU000320"/>
    </source>
</evidence>
<dbReference type="STRING" id="415747.SAMN03097708_03057"/>
<dbReference type="GO" id="GO:0012505">
    <property type="term" value="C:endomembrane system"/>
    <property type="evidence" value="ECO:0007669"/>
    <property type="project" value="UniProtKB-SubCell"/>
</dbReference>
<accession>A0A1G5QYX3</accession>
<feature type="transmembrane region" description="Helical" evidence="6">
    <location>
        <begin position="39"/>
        <end position="60"/>
    </location>
</feature>
<dbReference type="PRINTS" id="PR01434">
    <property type="entry name" value="NADHDHGNASE5"/>
</dbReference>
<evidence type="ECO:0000313" key="10">
    <source>
        <dbReference type="Proteomes" id="UP000199648"/>
    </source>
</evidence>
<feature type="transmembrane region" description="Helical" evidence="6">
    <location>
        <begin position="80"/>
        <end position="102"/>
    </location>
</feature>
<evidence type="ECO:0000313" key="9">
    <source>
        <dbReference type="EMBL" id="SCZ66982.1"/>
    </source>
</evidence>
<keyword evidence="9" id="KW-0830">Ubiquinone</keyword>
<dbReference type="Pfam" id="PF00361">
    <property type="entry name" value="Proton_antipo_M"/>
    <property type="match status" value="1"/>
</dbReference>
<keyword evidence="4 6" id="KW-0472">Membrane</keyword>
<feature type="transmembrane region" description="Helical" evidence="6">
    <location>
        <begin position="318"/>
        <end position="339"/>
    </location>
</feature>
<keyword evidence="2 5" id="KW-0812">Transmembrane</keyword>
<dbReference type="GO" id="GO:0008137">
    <property type="term" value="F:NADH dehydrogenase (ubiquinone) activity"/>
    <property type="evidence" value="ECO:0007669"/>
    <property type="project" value="InterPro"/>
</dbReference>
<dbReference type="GO" id="GO:0042773">
    <property type="term" value="P:ATP synthesis coupled electron transport"/>
    <property type="evidence" value="ECO:0007669"/>
    <property type="project" value="InterPro"/>
</dbReference>
<evidence type="ECO:0000256" key="1">
    <source>
        <dbReference type="ARBA" id="ARBA00004127"/>
    </source>
</evidence>
<gene>
    <name evidence="9" type="ORF">SAMN03097708_03057</name>
</gene>
<dbReference type="InterPro" id="IPR001516">
    <property type="entry name" value="Proton_antipo_N"/>
</dbReference>
<name>A0A1G5QYX3_9GAMM</name>
<dbReference type="PANTHER" id="PTHR42829:SF2">
    <property type="entry name" value="NADH-UBIQUINONE OXIDOREDUCTASE CHAIN 5"/>
    <property type="match status" value="1"/>
</dbReference>
<feature type="domain" description="NADH-Ubiquinone oxidoreductase (complex I) chain 5 N-terminal" evidence="8">
    <location>
        <begin position="72"/>
        <end position="122"/>
    </location>
</feature>
<dbReference type="Proteomes" id="UP000199648">
    <property type="component" value="Unassembled WGS sequence"/>
</dbReference>
<feature type="transmembrane region" description="Helical" evidence="6">
    <location>
        <begin position="253"/>
        <end position="269"/>
    </location>
</feature>
<dbReference type="AlphaFoldDB" id="A0A1G5QYX3"/>
<sequence length="505" mass="54557">MSWVGLIPLLPLLAALTIGIRMVTGSAKGETGELTTARIGVWMNLGALLLLLVVDGIALFSGTPPVATLGTWFESGPLQVSISFTLDALSLPVATLVALIAFLTQRFSVNYLHREAGFHRFFFGMSLFTGGMLLIVLSGNAVLAFTGWELAGVSSYLLIGYAYERPIATGNALRAFVTNRVGDAGFLLGIVLAVLWLGTVEWAEMGIRAAEFGTLTAGMLALGFVVAAMAKSALVPFSPWVARALEGPTPSSAIFYGSLMIHAGVYLLIRLQPILEQSPLMMGLIAAIGLLTALYGWFGGLVQTDTKSSLMFATTTQVGLMVVACGLGWFTVAAWYLALHASWRAYQFLVSPSYLEKVGHESHDKAPSRSRGLYTAAIQRFWLEAIADWLLMRPTQSLASDVNTFDQRVVNRLVGLPDTSIGPIRLDSAAASGRDVVRAHGAAGQLLQWAARWLNAFEQHLVFRGDGRLNRVLKRLGGYLFTVESLLERPVYLLLLIMATFAVIL</sequence>
<keyword evidence="10" id="KW-1185">Reference proteome</keyword>
<proteinExistence type="predicted"/>
<feature type="transmembrane region" description="Helical" evidence="6">
    <location>
        <begin position="122"/>
        <end position="148"/>
    </location>
</feature>
<evidence type="ECO:0000256" key="2">
    <source>
        <dbReference type="ARBA" id="ARBA00022692"/>
    </source>
</evidence>